<dbReference type="GO" id="GO:0071949">
    <property type="term" value="F:FAD binding"/>
    <property type="evidence" value="ECO:0007669"/>
    <property type="project" value="InterPro"/>
</dbReference>
<dbReference type="SUPFAM" id="SSF56176">
    <property type="entry name" value="FAD-binding/transporter-associated domain-like"/>
    <property type="match status" value="1"/>
</dbReference>
<evidence type="ECO:0000256" key="4">
    <source>
        <dbReference type="ARBA" id="ARBA00023002"/>
    </source>
</evidence>
<keyword evidence="7" id="KW-1185">Reference proteome</keyword>
<dbReference type="Pfam" id="PF01565">
    <property type="entry name" value="FAD_binding_4"/>
    <property type="match status" value="1"/>
</dbReference>
<dbReference type="SUPFAM" id="SSF55103">
    <property type="entry name" value="FAD-linked oxidases, C-terminal domain"/>
    <property type="match status" value="1"/>
</dbReference>
<proteinExistence type="predicted"/>
<dbReference type="Pfam" id="PF02913">
    <property type="entry name" value="FAD-oxidase_C"/>
    <property type="match status" value="1"/>
</dbReference>
<evidence type="ECO:0000256" key="3">
    <source>
        <dbReference type="ARBA" id="ARBA00022827"/>
    </source>
</evidence>
<evidence type="ECO:0000259" key="5">
    <source>
        <dbReference type="PROSITE" id="PS51387"/>
    </source>
</evidence>
<dbReference type="InterPro" id="IPR004113">
    <property type="entry name" value="FAD-bd_oxidored_4_C"/>
</dbReference>
<dbReference type="InterPro" id="IPR016166">
    <property type="entry name" value="FAD-bd_PCMH"/>
</dbReference>
<comment type="cofactor">
    <cofactor evidence="1">
        <name>FAD</name>
        <dbReference type="ChEBI" id="CHEBI:57692"/>
    </cofactor>
</comment>
<evidence type="ECO:0000256" key="1">
    <source>
        <dbReference type="ARBA" id="ARBA00001974"/>
    </source>
</evidence>
<keyword evidence="3" id="KW-0274">FAD</keyword>
<evidence type="ECO:0000313" key="7">
    <source>
        <dbReference type="Proteomes" id="UP000254134"/>
    </source>
</evidence>
<dbReference type="InterPro" id="IPR016164">
    <property type="entry name" value="FAD-linked_Oxase-like_C"/>
</dbReference>
<dbReference type="PROSITE" id="PS51387">
    <property type="entry name" value="FAD_PCMH"/>
    <property type="match status" value="1"/>
</dbReference>
<evidence type="ECO:0000313" key="6">
    <source>
        <dbReference type="EMBL" id="RDI75555.1"/>
    </source>
</evidence>
<dbReference type="Gene3D" id="3.30.70.2740">
    <property type="match status" value="1"/>
</dbReference>
<dbReference type="InterPro" id="IPR016169">
    <property type="entry name" value="FAD-bd_PCMH_sub2"/>
</dbReference>
<dbReference type="Gene3D" id="3.30.465.10">
    <property type="match status" value="1"/>
</dbReference>
<dbReference type="Gene3D" id="1.10.45.10">
    <property type="entry name" value="Vanillyl-alcohol Oxidase, Chain A, domain 4"/>
    <property type="match status" value="1"/>
</dbReference>
<dbReference type="InterPro" id="IPR006094">
    <property type="entry name" value="Oxid_FAD_bind_N"/>
</dbReference>
<accession>A0A7M2YZI5</accession>
<dbReference type="PANTHER" id="PTHR42934:SF1">
    <property type="entry name" value="GLYCOLATE OXIDASE SUBUNIT GLCD"/>
    <property type="match status" value="1"/>
</dbReference>
<sequence length="484" mass="50861">MPLAHTFAAELRAVLGREHVLTEPEQLRVYDCDGLTGWRATPAVVALPGATGEVQAIVRLCAREGVPFVARGAGTGLSGGALPVADGVVISLARMKRILEIDLAAQRVVVQAGVANLDVTRAVAGDGFFYAPDPSSQQVCTIGGNVAENSGGAHCLKNGFTVNHVTGLVVVLPDGELVELGGKALDPDGIDLLGAFVGSEGTLGIATEITLRILRTPEAVTTQLAAFRSTDEAGEAVSAIVSAGILPAAIEMMDRLTIAAAEEAFHPAYPEGAESVLLVELDGVAVQVEEDAALVERICRDRGAFEVRVARDDAERALLWLGRKGAFAAMGRISPDYYVQDGVVPRTKLPQVLRRIAALSAEHGLRVGNVFHAGDGNLHPLVLYDASRGETDAAKALADEILVACLEAGGSLTGEHGVGVDKACSMPKMFSERDLASFERLRRAFDPDGLANPGKVVPTPRLCGEVPGPYRMHPLERMGVAERL</sequence>
<dbReference type="InterPro" id="IPR016171">
    <property type="entry name" value="Vanillyl_alc_oxidase_C-sub2"/>
</dbReference>
<gene>
    <name evidence="6" type="ORF">Gocc_1353</name>
</gene>
<comment type="caution">
    <text evidence="6">The sequence shown here is derived from an EMBL/GenBank/DDBJ whole genome shotgun (WGS) entry which is preliminary data.</text>
</comment>
<name>A0A7M2YZI5_9ACTN</name>
<organism evidence="6 7">
    <name type="scientific">Gaiella occulta</name>
    <dbReference type="NCBI Taxonomy" id="1002870"/>
    <lineage>
        <taxon>Bacteria</taxon>
        <taxon>Bacillati</taxon>
        <taxon>Actinomycetota</taxon>
        <taxon>Thermoleophilia</taxon>
        <taxon>Gaiellales</taxon>
        <taxon>Gaiellaceae</taxon>
        <taxon>Gaiella</taxon>
    </lineage>
</organism>
<keyword evidence="2" id="KW-0285">Flavoprotein</keyword>
<reference evidence="7" key="2">
    <citation type="journal article" date="2019" name="MicrobiologyOpen">
        <title>High-quality draft genome sequence of Gaiella occulta isolated from a 150 meter deep mineral water borehole and comparison with the genome sequences of other deep-branching lineages of the phylum Actinobacteria.</title>
        <authorList>
            <person name="Severino R."/>
            <person name="Froufe H.J.C."/>
            <person name="Barroso C."/>
            <person name="Albuquerque L."/>
            <person name="Lobo-da-Cunha A."/>
            <person name="da Costa M.S."/>
            <person name="Egas C."/>
        </authorList>
    </citation>
    <scope>NUCLEOTIDE SEQUENCE [LARGE SCALE GENOMIC DNA]</scope>
    <source>
        <strain evidence="7">F2-233</strain>
    </source>
</reference>
<dbReference type="Proteomes" id="UP000254134">
    <property type="component" value="Unassembled WGS sequence"/>
</dbReference>
<dbReference type="GO" id="GO:0016491">
    <property type="term" value="F:oxidoreductase activity"/>
    <property type="evidence" value="ECO:0007669"/>
    <property type="project" value="UniProtKB-KW"/>
</dbReference>
<dbReference type="InterPro" id="IPR051914">
    <property type="entry name" value="FAD-linked_OxidoTrans_Type4"/>
</dbReference>
<feature type="domain" description="FAD-binding PCMH-type" evidence="5">
    <location>
        <begin position="38"/>
        <end position="216"/>
    </location>
</feature>
<dbReference type="PANTHER" id="PTHR42934">
    <property type="entry name" value="GLYCOLATE OXIDASE SUBUNIT GLCD"/>
    <property type="match status" value="1"/>
</dbReference>
<dbReference type="OrthoDB" id="9811557at2"/>
<evidence type="ECO:0000256" key="2">
    <source>
        <dbReference type="ARBA" id="ARBA00022630"/>
    </source>
</evidence>
<protein>
    <submittedName>
        <fullName evidence="6">FAD/FMN-containing dehydrogenase</fullName>
    </submittedName>
</protein>
<dbReference type="RefSeq" id="WP_114795745.1">
    <property type="nucleotide sequence ID" value="NZ_QQZY01000002.1"/>
</dbReference>
<dbReference type="InterPro" id="IPR036318">
    <property type="entry name" value="FAD-bd_PCMH-like_sf"/>
</dbReference>
<reference evidence="6 7" key="1">
    <citation type="submission" date="2018-07" db="EMBL/GenBank/DDBJ databases">
        <title>High-quality-draft genome sequence of Gaiella occulta.</title>
        <authorList>
            <person name="Severino R."/>
            <person name="Froufe H.J.C."/>
            <person name="Rainey F.A."/>
            <person name="Barroso C."/>
            <person name="Albuquerque L."/>
            <person name="Lobo-Da-Cunha A."/>
            <person name="Da Costa M.S."/>
            <person name="Egas C."/>
        </authorList>
    </citation>
    <scope>NUCLEOTIDE SEQUENCE [LARGE SCALE GENOMIC DNA]</scope>
    <source>
        <strain evidence="6 7">F2-233</strain>
    </source>
</reference>
<dbReference type="AlphaFoldDB" id="A0A7M2YZI5"/>
<dbReference type="EMBL" id="QQZY01000002">
    <property type="protein sequence ID" value="RDI75555.1"/>
    <property type="molecule type" value="Genomic_DNA"/>
</dbReference>
<keyword evidence="4" id="KW-0560">Oxidoreductase</keyword>